<sequence>RVVQVVIDPFYSLNRQSMWMMPRAAAASLIGDHHDDSVPISQDDDVSVDDNKNDSATPQPPPKKPRVKEQPIDDDKNELEVGKLEVGNSSDPDAAARVAFQRWCRYIRPEGRPDGYSNDEEKERGFQNFKTYWLHKEDEHNCPLLNRRHEANLFYLADLSPEEFQSHPNYSYPASYCHISNELLDEFDEIASGHDDFFEHGVYD</sequence>
<reference evidence="2 3" key="2">
    <citation type="journal article" date="2017" name="Front. Plant Sci.">
        <title>Gene Classification and Mining of Molecular Markers Useful in Red Clover (Trifolium pratense) Breeding.</title>
        <authorList>
            <person name="Istvanek J."/>
            <person name="Dluhosova J."/>
            <person name="Dluhos P."/>
            <person name="Patkova L."/>
            <person name="Nedelnik J."/>
            <person name="Repkova J."/>
        </authorList>
    </citation>
    <scope>NUCLEOTIDE SEQUENCE [LARGE SCALE GENOMIC DNA]</scope>
    <source>
        <strain evidence="3">cv. Tatra</strain>
        <tissue evidence="2">Young leaves</tissue>
    </source>
</reference>
<evidence type="ECO:0000313" key="3">
    <source>
        <dbReference type="Proteomes" id="UP000236291"/>
    </source>
</evidence>
<proteinExistence type="predicted"/>
<protein>
    <submittedName>
        <fullName evidence="2">Uncharacterized protein</fullName>
    </submittedName>
</protein>
<feature type="non-terminal residue" evidence="2">
    <location>
        <position position="1"/>
    </location>
</feature>
<name>A0A2K3LH69_TRIPR</name>
<evidence type="ECO:0000256" key="1">
    <source>
        <dbReference type="SAM" id="MobiDB-lite"/>
    </source>
</evidence>
<dbReference type="EMBL" id="ASHM01033099">
    <property type="protein sequence ID" value="PNX77885.1"/>
    <property type="molecule type" value="Genomic_DNA"/>
</dbReference>
<dbReference type="Proteomes" id="UP000236291">
    <property type="component" value="Unassembled WGS sequence"/>
</dbReference>
<comment type="caution">
    <text evidence="2">The sequence shown here is derived from an EMBL/GenBank/DDBJ whole genome shotgun (WGS) entry which is preliminary data.</text>
</comment>
<dbReference type="ExpressionAtlas" id="A0A2K3LH69">
    <property type="expression patterns" value="baseline"/>
</dbReference>
<feature type="region of interest" description="Disordered" evidence="1">
    <location>
        <begin position="34"/>
        <end position="75"/>
    </location>
</feature>
<evidence type="ECO:0000313" key="2">
    <source>
        <dbReference type="EMBL" id="PNX77885.1"/>
    </source>
</evidence>
<reference evidence="2 3" key="1">
    <citation type="journal article" date="2014" name="Am. J. Bot.">
        <title>Genome assembly and annotation for red clover (Trifolium pratense; Fabaceae).</title>
        <authorList>
            <person name="Istvanek J."/>
            <person name="Jaros M."/>
            <person name="Krenek A."/>
            <person name="Repkova J."/>
        </authorList>
    </citation>
    <scope>NUCLEOTIDE SEQUENCE [LARGE SCALE GENOMIC DNA]</scope>
    <source>
        <strain evidence="3">cv. Tatra</strain>
        <tissue evidence="2">Young leaves</tissue>
    </source>
</reference>
<accession>A0A2K3LH69</accession>
<organism evidence="2 3">
    <name type="scientific">Trifolium pratense</name>
    <name type="common">Red clover</name>
    <dbReference type="NCBI Taxonomy" id="57577"/>
    <lineage>
        <taxon>Eukaryota</taxon>
        <taxon>Viridiplantae</taxon>
        <taxon>Streptophyta</taxon>
        <taxon>Embryophyta</taxon>
        <taxon>Tracheophyta</taxon>
        <taxon>Spermatophyta</taxon>
        <taxon>Magnoliopsida</taxon>
        <taxon>eudicotyledons</taxon>
        <taxon>Gunneridae</taxon>
        <taxon>Pentapetalae</taxon>
        <taxon>rosids</taxon>
        <taxon>fabids</taxon>
        <taxon>Fabales</taxon>
        <taxon>Fabaceae</taxon>
        <taxon>Papilionoideae</taxon>
        <taxon>50 kb inversion clade</taxon>
        <taxon>NPAAA clade</taxon>
        <taxon>Hologalegina</taxon>
        <taxon>IRL clade</taxon>
        <taxon>Trifolieae</taxon>
        <taxon>Trifolium</taxon>
    </lineage>
</organism>
<gene>
    <name evidence="2" type="ORF">L195_g033856</name>
</gene>
<dbReference type="AlphaFoldDB" id="A0A2K3LH69"/>